<dbReference type="GO" id="GO:0005737">
    <property type="term" value="C:cytoplasm"/>
    <property type="evidence" value="ECO:0007669"/>
    <property type="project" value="UniProtKB-SubCell"/>
</dbReference>
<keyword evidence="8 10" id="KW-0414">Isoprene biosynthesis</keyword>
<dbReference type="Pfam" id="PF00293">
    <property type="entry name" value="NUDIX"/>
    <property type="match status" value="1"/>
</dbReference>
<dbReference type="PANTHER" id="PTHR10885:SF0">
    <property type="entry name" value="ISOPENTENYL-DIPHOSPHATE DELTA-ISOMERASE"/>
    <property type="match status" value="1"/>
</dbReference>
<dbReference type="SUPFAM" id="SSF55811">
    <property type="entry name" value="Nudix"/>
    <property type="match status" value="1"/>
</dbReference>
<dbReference type="STRING" id="258533.BN977_03063"/>
<evidence type="ECO:0000256" key="2">
    <source>
        <dbReference type="ARBA" id="ARBA00007579"/>
    </source>
</evidence>
<dbReference type="PROSITE" id="PS51462">
    <property type="entry name" value="NUDIX"/>
    <property type="match status" value="1"/>
</dbReference>
<keyword evidence="7 10" id="KW-0464">Manganese</keyword>
<feature type="active site" evidence="10">
    <location>
        <position position="147"/>
    </location>
</feature>
<feature type="binding site" evidence="10">
    <location>
        <position position="147"/>
    </location>
    <ligand>
        <name>Mn(2+)</name>
        <dbReference type="ChEBI" id="CHEBI:29035"/>
    </ligand>
</feature>
<dbReference type="GO" id="GO:0046872">
    <property type="term" value="F:metal ion binding"/>
    <property type="evidence" value="ECO:0007669"/>
    <property type="project" value="UniProtKB-KW"/>
</dbReference>
<evidence type="ECO:0000256" key="10">
    <source>
        <dbReference type="HAMAP-Rule" id="MF_00202"/>
    </source>
</evidence>
<comment type="cofactor">
    <cofactor evidence="10">
        <name>Mg(2+)</name>
        <dbReference type="ChEBI" id="CHEBI:18420"/>
    </cofactor>
    <text evidence="10">Binds 1 Mg(2+) ion per subunit. The magnesium ion binds only when substrate is bound.</text>
</comment>
<dbReference type="UniPathway" id="UPA00059">
    <property type="reaction ID" value="UER00104"/>
</dbReference>
<protein>
    <recommendedName>
        <fullName evidence="3 10">Isopentenyl-diphosphate Delta-isomerase</fullName>
        <shortName evidence="10">IPP isomerase</shortName>
        <ecNumber evidence="3 10">5.3.3.2</ecNumber>
    </recommendedName>
    <alternativeName>
        <fullName evidence="10">IPP:DMAPP isomerase</fullName>
    </alternativeName>
    <alternativeName>
        <fullName evidence="10">Isopentenyl pyrophosphate isomerase</fullName>
    </alternativeName>
</protein>
<comment type="subcellular location">
    <subcellularLocation>
        <location evidence="10">Cytoplasm</location>
    </subcellularLocation>
</comment>
<dbReference type="CDD" id="cd02885">
    <property type="entry name" value="NUDIX_IPP_Isomerase"/>
    <property type="match status" value="1"/>
</dbReference>
<keyword evidence="5 10" id="KW-0479">Metal-binding</keyword>
<keyword evidence="14" id="KW-1185">Reference proteome</keyword>
<feature type="binding site" evidence="10">
    <location>
        <position position="118"/>
    </location>
    <ligand>
        <name>Mg(2+)</name>
        <dbReference type="ChEBI" id="CHEBI:18420"/>
    </ligand>
</feature>
<dbReference type="eggNOG" id="COG1443">
    <property type="taxonomic scope" value="Bacteria"/>
</dbReference>
<dbReference type="EC" id="5.3.3.2" evidence="3 10"/>
<dbReference type="InterPro" id="IPR011876">
    <property type="entry name" value="IsopentenylPP_isomerase_typ1"/>
</dbReference>
<comment type="function">
    <text evidence="10">Catalyzes the 1,3-allylic rearrangement of the homoallylic substrate isopentenyl (IPP) to its highly electrophilic allylic isomer, dimethylallyl diphosphate (DMAPP).</text>
</comment>
<reference evidence="13" key="1">
    <citation type="submission" date="2014-03" db="EMBL/GenBank/DDBJ databases">
        <title>Draft Genome Sequence of Mycobacterium cosmeticum DSM 44829.</title>
        <authorList>
            <person name="Croce O."/>
            <person name="Robert C."/>
            <person name="Raoult D."/>
            <person name="Drancourt M."/>
        </authorList>
    </citation>
    <scope>NUCLEOTIDE SEQUENCE [LARGE SCALE GENOMIC DNA]</scope>
    <source>
        <strain evidence="13">DSM 44829</strain>
    </source>
</reference>
<evidence type="ECO:0000313" key="14">
    <source>
        <dbReference type="Proteomes" id="UP000028870"/>
    </source>
</evidence>
<feature type="binding site" evidence="10">
    <location>
        <position position="56"/>
    </location>
    <ligand>
        <name>Mn(2+)</name>
        <dbReference type="ChEBI" id="CHEBI:29035"/>
    </ligand>
</feature>
<dbReference type="InterPro" id="IPR056375">
    <property type="entry name" value="Idi_bact"/>
</dbReference>
<dbReference type="NCBIfam" id="TIGR02150">
    <property type="entry name" value="IPP_isom_1"/>
    <property type="match status" value="1"/>
</dbReference>
<comment type="caution">
    <text evidence="13">The sequence shown here is derived from an EMBL/GenBank/DDBJ whole genome shotgun (WGS) entry which is preliminary data.</text>
</comment>
<feature type="binding site" evidence="10">
    <location>
        <position position="63"/>
    </location>
    <ligand>
        <name>Mn(2+)</name>
        <dbReference type="ChEBI" id="CHEBI:29035"/>
    </ligand>
</feature>
<feature type="binding site" evidence="10">
    <location>
        <position position="145"/>
    </location>
    <ligand>
        <name>Mn(2+)</name>
        <dbReference type="ChEBI" id="CHEBI:29035"/>
    </ligand>
</feature>
<evidence type="ECO:0000256" key="6">
    <source>
        <dbReference type="ARBA" id="ARBA00022842"/>
    </source>
</evidence>
<feature type="domain" description="Nudix hydrolase" evidence="12">
    <location>
        <begin position="61"/>
        <end position="194"/>
    </location>
</feature>
<dbReference type="PANTHER" id="PTHR10885">
    <property type="entry name" value="ISOPENTENYL-DIPHOSPHATE DELTA-ISOMERASE"/>
    <property type="match status" value="1"/>
</dbReference>
<feature type="active site" evidence="10">
    <location>
        <position position="98"/>
    </location>
</feature>
<dbReference type="GO" id="GO:0050992">
    <property type="term" value="P:dimethylallyl diphosphate biosynthetic process"/>
    <property type="evidence" value="ECO:0007669"/>
    <property type="project" value="UniProtKB-UniRule"/>
</dbReference>
<dbReference type="GO" id="GO:0004452">
    <property type="term" value="F:isopentenyl-diphosphate delta-isomerase activity"/>
    <property type="evidence" value="ECO:0007669"/>
    <property type="project" value="UniProtKB-UniRule"/>
</dbReference>
<evidence type="ECO:0000256" key="7">
    <source>
        <dbReference type="ARBA" id="ARBA00023211"/>
    </source>
</evidence>
<dbReference type="InterPro" id="IPR015797">
    <property type="entry name" value="NUDIX_hydrolase-like_dom_sf"/>
</dbReference>
<reference evidence="13" key="2">
    <citation type="submission" date="2014-03" db="EMBL/GenBank/DDBJ databases">
        <authorList>
            <person name="Urmite Genomes"/>
        </authorList>
    </citation>
    <scope>NUCLEOTIDE SEQUENCE</scope>
    <source>
        <strain evidence="13">DSM 44829</strain>
    </source>
</reference>
<sequence length="208" mass="22805">MTNTSVRNGETRIGETRAGQTRAGQIRAADGQPQELVVLLGEDGRPIGTAPKEQVHHAGTPLHLAFSCYLFDDAGAVLLTRRALHKKAFPGVWTNSCCGHPAPGEDPEAAVRRRVREELRLEIGELRCVLPDFRYRATASDGVVENEICPVYVGRAAGPVRPDPAEVMEHVWVQWHDLCAAARLPWAISPWAAAQIPLLDSLHLVAFR</sequence>
<dbReference type="Gene3D" id="3.90.79.10">
    <property type="entry name" value="Nucleoside Triphosphate Pyrophosphohydrolase"/>
    <property type="match status" value="1"/>
</dbReference>
<feature type="region of interest" description="Disordered" evidence="11">
    <location>
        <begin position="1"/>
        <end position="24"/>
    </location>
</feature>
<evidence type="ECO:0000313" key="13">
    <source>
        <dbReference type="EMBL" id="CDO08244.1"/>
    </source>
</evidence>
<comment type="pathway">
    <text evidence="1 10">Isoprenoid biosynthesis; dimethylallyl diphosphate biosynthesis; dimethylallyl diphosphate from isopentenyl diphosphate: step 1/1.</text>
</comment>
<dbReference type="AlphaFoldDB" id="W9AR44"/>
<accession>W9AR44</accession>
<keyword evidence="4 10" id="KW-0963">Cytoplasm</keyword>
<dbReference type="Proteomes" id="UP000028870">
    <property type="component" value="Unassembled WGS sequence"/>
</dbReference>
<organism evidence="13 14">
    <name type="scientific">Mycolicibacterium cosmeticum</name>
    <dbReference type="NCBI Taxonomy" id="258533"/>
    <lineage>
        <taxon>Bacteria</taxon>
        <taxon>Bacillati</taxon>
        <taxon>Actinomycetota</taxon>
        <taxon>Actinomycetes</taxon>
        <taxon>Mycobacteriales</taxon>
        <taxon>Mycobacteriaceae</taxon>
        <taxon>Mycolicibacterium</taxon>
    </lineage>
</organism>
<dbReference type="NCBIfam" id="NF002995">
    <property type="entry name" value="PRK03759.1"/>
    <property type="match status" value="1"/>
</dbReference>
<evidence type="ECO:0000256" key="9">
    <source>
        <dbReference type="ARBA" id="ARBA00023235"/>
    </source>
</evidence>
<evidence type="ECO:0000259" key="12">
    <source>
        <dbReference type="PROSITE" id="PS51462"/>
    </source>
</evidence>
<evidence type="ECO:0000256" key="11">
    <source>
        <dbReference type="SAM" id="MobiDB-lite"/>
    </source>
</evidence>
<feature type="binding site" evidence="10">
    <location>
        <position position="100"/>
    </location>
    <ligand>
        <name>Mn(2+)</name>
        <dbReference type="ChEBI" id="CHEBI:29035"/>
    </ligand>
</feature>
<evidence type="ECO:0000256" key="1">
    <source>
        <dbReference type="ARBA" id="ARBA00004826"/>
    </source>
</evidence>
<keyword evidence="6 10" id="KW-0460">Magnesium</keyword>
<proteinExistence type="inferred from homology"/>
<name>W9AR44_MYCCO</name>
<evidence type="ECO:0000256" key="4">
    <source>
        <dbReference type="ARBA" id="ARBA00022490"/>
    </source>
</evidence>
<dbReference type="HAMAP" id="MF_00202">
    <property type="entry name" value="Idi"/>
    <property type="match status" value="1"/>
</dbReference>
<comment type="similarity">
    <text evidence="2 10">Belongs to the IPP isomerase type 1 family.</text>
</comment>
<comment type="catalytic activity">
    <reaction evidence="10">
        <text>isopentenyl diphosphate = dimethylallyl diphosphate</text>
        <dbReference type="Rhea" id="RHEA:23284"/>
        <dbReference type="ChEBI" id="CHEBI:57623"/>
        <dbReference type="ChEBI" id="CHEBI:128769"/>
        <dbReference type="EC" id="5.3.3.2"/>
    </reaction>
</comment>
<evidence type="ECO:0000256" key="3">
    <source>
        <dbReference type="ARBA" id="ARBA00012057"/>
    </source>
</evidence>
<dbReference type="GO" id="GO:0008299">
    <property type="term" value="P:isoprenoid biosynthetic process"/>
    <property type="evidence" value="ECO:0007669"/>
    <property type="project" value="UniProtKB-UniRule"/>
</dbReference>
<evidence type="ECO:0000256" key="8">
    <source>
        <dbReference type="ARBA" id="ARBA00023229"/>
    </source>
</evidence>
<keyword evidence="9 10" id="KW-0413">Isomerase</keyword>
<gene>
    <name evidence="10" type="primary">idi</name>
    <name evidence="13" type="ORF">BN977_03063</name>
</gene>
<evidence type="ECO:0000256" key="5">
    <source>
        <dbReference type="ARBA" id="ARBA00022723"/>
    </source>
</evidence>
<dbReference type="EMBL" id="CCBB010000001">
    <property type="protein sequence ID" value="CDO08244.1"/>
    <property type="molecule type" value="Genomic_DNA"/>
</dbReference>
<comment type="cofactor">
    <cofactor evidence="10">
        <name>Mn(2+)</name>
        <dbReference type="ChEBI" id="CHEBI:29035"/>
    </cofactor>
    <text evidence="10">Binds 1 Mn(2+) ion per subunit.</text>
</comment>
<dbReference type="InterPro" id="IPR000086">
    <property type="entry name" value="NUDIX_hydrolase_dom"/>
</dbReference>